<dbReference type="PANTHER" id="PTHR31949:SF2">
    <property type="entry name" value="OS05G0480600 PROTEIN"/>
    <property type="match status" value="1"/>
</dbReference>
<proteinExistence type="predicted"/>
<feature type="region of interest" description="Disordered" evidence="1">
    <location>
        <begin position="102"/>
        <end position="304"/>
    </location>
</feature>
<feature type="compositionally biased region" description="Low complexity" evidence="1">
    <location>
        <begin position="322"/>
        <end position="344"/>
    </location>
</feature>
<name>A0A8B7BPB8_PHODC</name>
<feature type="compositionally biased region" description="Polar residues" evidence="1">
    <location>
        <begin position="198"/>
        <end position="209"/>
    </location>
</feature>
<sequence>MMSRTSKESLPGGRHAASRSQHLRREGGSRDGDESLDLFARIRRNPLISSTTESGSQNAAGQFKLERTSIGSAKLGRNGADDLFSADIGKSDYDWLLTPPGTPLFSSLDASEHQPFSTGPRSNSNGGSVSTTKASRLSASQPENGQSTRLNKSGSATRPSLSSTNFSSYFSNNNRTSVLNTSTASVTSRPTTPGKRPTATSTTRTNSIPASRAVPSRPSTPSKTRTSSNSSGDKPRQSQNSRPSTPTSRTHVLSTHSNSSSGTSAARSNSRPSTPTRRNPTPVPAPTTSNSRSSTPNRRTPIPAPAQTMARSLSVGHNPITNSRNPASRSRPSSPAPQARVSAQLPAPKISPRKFHQTLEQNCLKDLFLPVSNAQEYH</sequence>
<dbReference type="Proteomes" id="UP000228380">
    <property type="component" value="Chromosome 3"/>
</dbReference>
<evidence type="ECO:0000256" key="1">
    <source>
        <dbReference type="SAM" id="MobiDB-lite"/>
    </source>
</evidence>
<evidence type="ECO:0000313" key="3">
    <source>
        <dbReference type="RefSeq" id="XP_008782692.2"/>
    </source>
</evidence>
<dbReference type="GO" id="GO:0055028">
    <property type="term" value="C:cortical microtubule"/>
    <property type="evidence" value="ECO:0007669"/>
    <property type="project" value="TreeGrafter"/>
</dbReference>
<dbReference type="KEGG" id="pda:103702157"/>
<dbReference type="GeneID" id="103702157"/>
<dbReference type="AlphaFoldDB" id="A0A8B7BPB8"/>
<dbReference type="OrthoDB" id="685089at2759"/>
<feature type="compositionally biased region" description="Low complexity" evidence="1">
    <location>
        <begin position="160"/>
        <end position="177"/>
    </location>
</feature>
<feature type="compositionally biased region" description="Polar residues" evidence="1">
    <location>
        <begin position="178"/>
        <end position="191"/>
    </location>
</feature>
<reference evidence="2" key="1">
    <citation type="journal article" date="2019" name="Nat. Commun.">
        <title>Genome-wide association mapping of date palm fruit traits.</title>
        <authorList>
            <person name="Hazzouri K.M."/>
            <person name="Gros-Balthazard M."/>
            <person name="Flowers J.M."/>
            <person name="Copetti D."/>
            <person name="Lemansour A."/>
            <person name="Lebrun M."/>
            <person name="Masmoudi K."/>
            <person name="Ferrand S."/>
            <person name="Dhar M.I."/>
            <person name="Fresquez Z.A."/>
            <person name="Rosas U."/>
            <person name="Zhang J."/>
            <person name="Talag J."/>
            <person name="Lee S."/>
            <person name="Kudrna D."/>
            <person name="Powell R.F."/>
            <person name="Leitch I.J."/>
            <person name="Krueger R.R."/>
            <person name="Wing R.A."/>
            <person name="Amiri K.M.A."/>
            <person name="Purugganan M.D."/>
        </authorList>
    </citation>
    <scope>NUCLEOTIDE SEQUENCE [LARGE SCALE GENOMIC DNA]</scope>
    <source>
        <strain evidence="2">cv. Khalas</strain>
    </source>
</reference>
<feature type="compositionally biased region" description="Polar residues" evidence="1">
    <location>
        <begin position="104"/>
        <end position="159"/>
    </location>
</feature>
<feature type="compositionally biased region" description="Polar residues" evidence="1">
    <location>
        <begin position="237"/>
        <end position="253"/>
    </location>
</feature>
<feature type="compositionally biased region" description="Low complexity" evidence="1">
    <location>
        <begin position="254"/>
        <end position="301"/>
    </location>
</feature>
<keyword evidence="2" id="KW-1185">Reference proteome</keyword>
<feature type="region of interest" description="Disordered" evidence="1">
    <location>
        <begin position="316"/>
        <end position="351"/>
    </location>
</feature>
<gene>
    <name evidence="3" type="primary">LOC103702157</name>
</gene>
<organism evidence="2 3">
    <name type="scientific">Phoenix dactylifera</name>
    <name type="common">Date palm</name>
    <dbReference type="NCBI Taxonomy" id="42345"/>
    <lineage>
        <taxon>Eukaryota</taxon>
        <taxon>Viridiplantae</taxon>
        <taxon>Streptophyta</taxon>
        <taxon>Embryophyta</taxon>
        <taxon>Tracheophyta</taxon>
        <taxon>Spermatophyta</taxon>
        <taxon>Magnoliopsida</taxon>
        <taxon>Liliopsida</taxon>
        <taxon>Arecaceae</taxon>
        <taxon>Coryphoideae</taxon>
        <taxon>Phoeniceae</taxon>
        <taxon>Phoenix</taxon>
    </lineage>
</organism>
<feature type="compositionally biased region" description="Basic and acidic residues" evidence="1">
    <location>
        <begin position="23"/>
        <end position="33"/>
    </location>
</feature>
<dbReference type="GO" id="GO:0043622">
    <property type="term" value="P:cortical microtubule organization"/>
    <property type="evidence" value="ECO:0007669"/>
    <property type="project" value="TreeGrafter"/>
</dbReference>
<dbReference type="PANTHER" id="PTHR31949">
    <property type="entry name" value="GASTRIC MUCIN-LIKE PROTEIN"/>
    <property type="match status" value="1"/>
</dbReference>
<evidence type="ECO:0000313" key="2">
    <source>
        <dbReference type="Proteomes" id="UP000228380"/>
    </source>
</evidence>
<dbReference type="RefSeq" id="XP_008782692.2">
    <property type="nucleotide sequence ID" value="XM_008784470.4"/>
</dbReference>
<feature type="region of interest" description="Disordered" evidence="1">
    <location>
        <begin position="1"/>
        <end position="38"/>
    </location>
</feature>
<accession>A0A8B7BPB8</accession>
<reference evidence="3" key="2">
    <citation type="submission" date="2025-08" db="UniProtKB">
        <authorList>
            <consortium name="RefSeq"/>
        </authorList>
    </citation>
    <scope>IDENTIFICATION</scope>
    <source>
        <tissue evidence="3">Young leaves</tissue>
    </source>
</reference>
<feature type="compositionally biased region" description="Low complexity" evidence="1">
    <location>
        <begin position="215"/>
        <end position="231"/>
    </location>
</feature>
<protein>
    <submittedName>
        <fullName evidence="3">Uncharacterized protein</fullName>
    </submittedName>
</protein>